<keyword evidence="1" id="KW-0808">Transferase</keyword>
<dbReference type="OrthoDB" id="7208816at2"/>
<dbReference type="InterPro" id="IPR010941">
    <property type="entry name" value="PhaC_N"/>
</dbReference>
<accession>A0A839RJF4</accession>
<dbReference type="GO" id="GO:0016746">
    <property type="term" value="F:acyltransferase activity"/>
    <property type="evidence" value="ECO:0007669"/>
    <property type="project" value="UniProtKB-KW"/>
</dbReference>
<gene>
    <name evidence="4" type="ORF">FHU29_000690</name>
</gene>
<dbReference type="AlphaFoldDB" id="A0A839RJF4"/>
<dbReference type="Pfam" id="PF07167">
    <property type="entry name" value="PhaC_N"/>
    <property type="match status" value="1"/>
</dbReference>
<evidence type="ECO:0000256" key="2">
    <source>
        <dbReference type="ARBA" id="ARBA00023315"/>
    </source>
</evidence>
<dbReference type="InterPro" id="IPR029058">
    <property type="entry name" value="AB_hydrolase_fold"/>
</dbReference>
<evidence type="ECO:0000256" key="1">
    <source>
        <dbReference type="ARBA" id="ARBA00022679"/>
    </source>
</evidence>
<sequence>MVTINTQKIDETLAEASAPIDMLLTNAARSQWRRFIPGASTLKLGAAIADKPSVVADEVVGLVRELAHVATGKSEITPNKRDRRFNDAAWLSNPWLRAILQGYLAIDQTARSVVGELELDWRDRERIEFALENILDAAAPSNIPGINPVSLKALIDTGGISAVRGIRNLLRDFAKAPRVPAMVDTSGFTVGVNIAATDGSVVLKTPTFELIHYRPVTEEVGKVPLLIVPPLINKYYVVDLAPGRSLVEYLVSQGQQVFILSWFNPTAEQRDWGIDHYATAVIQALDAVQKIADTEKAHIMGLCSGGALLSMVVAHLSATGQGERIASMSLGVNVLDQSRAGLQAALTGKKSATAAVKYSASKGYLDGGALAEMFAWMRPNDLVWSYWVNNYLQGRDPAAFDVLFWNADTTRMTAALHRDFIELFLDNKLATPGSASLLGTDVDLSAMKADSYVVAGVADHISPWQASYRSARLLGGDTRFVLSTSGHIACMVNPPSNPKASFRVNPEMRATAEDWLDGSEKVQGSWWPDYAKWLADRNEGTVPAPRTLGSEQYPAGVRAPGQYVFET</sequence>
<dbReference type="Proteomes" id="UP000567922">
    <property type="component" value="Unassembled WGS sequence"/>
</dbReference>
<feature type="domain" description="Poly-beta-hydroxybutyrate polymerase N-terminal" evidence="3">
    <location>
        <begin position="81"/>
        <end position="250"/>
    </location>
</feature>
<evidence type="ECO:0000313" key="5">
    <source>
        <dbReference type="Proteomes" id="UP000567922"/>
    </source>
</evidence>
<dbReference type="InterPro" id="IPR051321">
    <property type="entry name" value="PHA/PHB_synthase"/>
</dbReference>
<proteinExistence type="predicted"/>
<evidence type="ECO:0000259" key="3">
    <source>
        <dbReference type="Pfam" id="PF07167"/>
    </source>
</evidence>
<dbReference type="SUPFAM" id="SSF53474">
    <property type="entry name" value="alpha/beta-Hydrolases"/>
    <property type="match status" value="1"/>
</dbReference>
<evidence type="ECO:0000313" key="4">
    <source>
        <dbReference type="EMBL" id="MBB3036256.1"/>
    </source>
</evidence>
<keyword evidence="5" id="KW-1185">Reference proteome</keyword>
<protein>
    <submittedName>
        <fullName evidence="4">Class II poly(R)-hydroxyalkanoic acid synthase</fullName>
    </submittedName>
</protein>
<keyword evidence="2" id="KW-0012">Acyltransferase</keyword>
<dbReference type="PANTHER" id="PTHR36837:SF5">
    <property type="entry name" value="POLY-3-HYDROXYBUTYRATE SYNTHASE"/>
    <property type="match status" value="1"/>
</dbReference>
<reference evidence="4 5" key="1">
    <citation type="submission" date="2020-08" db="EMBL/GenBank/DDBJ databases">
        <title>Sequencing the genomes of 1000 actinobacteria strains.</title>
        <authorList>
            <person name="Klenk H.-P."/>
        </authorList>
    </citation>
    <scope>NUCLEOTIDE SEQUENCE [LARGE SCALE GENOMIC DNA]</scope>
    <source>
        <strain evidence="4 5">DSM 45258</strain>
    </source>
</reference>
<dbReference type="PANTHER" id="PTHR36837">
    <property type="entry name" value="POLY(3-HYDROXYALKANOATE) POLYMERASE SUBUNIT PHAC"/>
    <property type="match status" value="1"/>
</dbReference>
<dbReference type="EMBL" id="JACHWS010000001">
    <property type="protein sequence ID" value="MBB3036256.1"/>
    <property type="molecule type" value="Genomic_DNA"/>
</dbReference>
<organism evidence="4 5">
    <name type="scientific">Hoyosella altamirensis</name>
    <dbReference type="NCBI Taxonomy" id="616997"/>
    <lineage>
        <taxon>Bacteria</taxon>
        <taxon>Bacillati</taxon>
        <taxon>Actinomycetota</taxon>
        <taxon>Actinomycetes</taxon>
        <taxon>Mycobacteriales</taxon>
        <taxon>Hoyosellaceae</taxon>
        <taxon>Hoyosella</taxon>
    </lineage>
</organism>
<dbReference type="Gene3D" id="3.40.50.1820">
    <property type="entry name" value="alpha/beta hydrolase"/>
    <property type="match status" value="1"/>
</dbReference>
<dbReference type="GO" id="GO:0042619">
    <property type="term" value="P:poly-hydroxybutyrate biosynthetic process"/>
    <property type="evidence" value="ECO:0007669"/>
    <property type="project" value="InterPro"/>
</dbReference>
<name>A0A839RJF4_9ACTN</name>
<dbReference type="RefSeq" id="WP_064440177.1">
    <property type="nucleotide sequence ID" value="NZ_BDDI01000007.1"/>
</dbReference>
<comment type="caution">
    <text evidence="4">The sequence shown here is derived from an EMBL/GenBank/DDBJ whole genome shotgun (WGS) entry which is preliminary data.</text>
</comment>